<dbReference type="EMBL" id="CAJOBR010078967">
    <property type="protein sequence ID" value="CAF5118559.1"/>
    <property type="molecule type" value="Genomic_DNA"/>
</dbReference>
<comment type="caution">
    <text evidence="2">The sequence shown here is derived from an EMBL/GenBank/DDBJ whole genome shotgun (WGS) entry which is preliminary data.</text>
</comment>
<feature type="compositionally biased region" description="Acidic residues" evidence="1">
    <location>
        <begin position="31"/>
        <end position="54"/>
    </location>
</feature>
<accession>A0A822F1G9</accession>
<dbReference type="AlphaFoldDB" id="A0A822F1G9"/>
<dbReference type="Proteomes" id="UP000663848">
    <property type="component" value="Unassembled WGS sequence"/>
</dbReference>
<feature type="region of interest" description="Disordered" evidence="1">
    <location>
        <begin position="31"/>
        <end position="59"/>
    </location>
</feature>
<gene>
    <name evidence="2" type="ORF">QYT958_LOCUS45910</name>
</gene>
<evidence type="ECO:0000313" key="2">
    <source>
        <dbReference type="EMBL" id="CAF5118559.1"/>
    </source>
</evidence>
<evidence type="ECO:0000256" key="1">
    <source>
        <dbReference type="SAM" id="MobiDB-lite"/>
    </source>
</evidence>
<feature type="non-terminal residue" evidence="2">
    <location>
        <position position="80"/>
    </location>
</feature>
<reference evidence="2" key="1">
    <citation type="submission" date="2021-02" db="EMBL/GenBank/DDBJ databases">
        <authorList>
            <person name="Nowell W R."/>
        </authorList>
    </citation>
    <scope>NUCLEOTIDE SEQUENCE</scope>
</reference>
<evidence type="ECO:0000313" key="3">
    <source>
        <dbReference type="Proteomes" id="UP000663848"/>
    </source>
</evidence>
<feature type="non-terminal residue" evidence="2">
    <location>
        <position position="1"/>
    </location>
</feature>
<organism evidence="2 3">
    <name type="scientific">Rotaria socialis</name>
    <dbReference type="NCBI Taxonomy" id="392032"/>
    <lineage>
        <taxon>Eukaryota</taxon>
        <taxon>Metazoa</taxon>
        <taxon>Spiralia</taxon>
        <taxon>Gnathifera</taxon>
        <taxon>Rotifera</taxon>
        <taxon>Eurotatoria</taxon>
        <taxon>Bdelloidea</taxon>
        <taxon>Philodinida</taxon>
        <taxon>Philodinidae</taxon>
        <taxon>Rotaria</taxon>
    </lineage>
</organism>
<sequence length="80" mass="9271">KIVRLITDNASNNLAAFDNIILPGFEDYFDELQQDEEEKEVDSESESNDELNDDLVDKEKQFQIQDVDDTVYQTSIDDTH</sequence>
<proteinExistence type="predicted"/>
<protein>
    <submittedName>
        <fullName evidence="2">Uncharacterized protein</fullName>
    </submittedName>
</protein>
<name>A0A822F1G9_9BILA</name>